<dbReference type="PANTHER" id="PTHR36436">
    <property type="entry name" value="SLL5081 PROTEIN"/>
    <property type="match status" value="1"/>
</dbReference>
<dbReference type="EMBL" id="CADIKZ010000018">
    <property type="protein sequence ID" value="CAB3912726.1"/>
    <property type="molecule type" value="Genomic_DNA"/>
</dbReference>
<dbReference type="RefSeq" id="WP_175141823.1">
    <property type="nucleotide sequence ID" value="NZ_CADIKZ010000018.1"/>
</dbReference>
<proteinExistence type="predicted"/>
<reference evidence="1 2" key="1">
    <citation type="submission" date="2020-04" db="EMBL/GenBank/DDBJ databases">
        <authorList>
            <person name="De Canck E."/>
        </authorList>
    </citation>
    <scope>NUCLEOTIDE SEQUENCE [LARGE SCALE GENOMIC DNA]</scope>
    <source>
        <strain evidence="1 2">LMG 26788</strain>
    </source>
</reference>
<evidence type="ECO:0000313" key="1">
    <source>
        <dbReference type="EMBL" id="CAB3912726.1"/>
    </source>
</evidence>
<dbReference type="PANTHER" id="PTHR36436:SF6">
    <property type="entry name" value="SLL5081 PROTEIN"/>
    <property type="match status" value="1"/>
</dbReference>
<dbReference type="SUPFAM" id="SSF103032">
    <property type="entry name" value="Hypothetical protein YwqG"/>
    <property type="match status" value="1"/>
</dbReference>
<evidence type="ECO:0008006" key="3">
    <source>
        <dbReference type="Google" id="ProtNLM"/>
    </source>
</evidence>
<dbReference type="AlphaFoldDB" id="A0A6S7EJL9"/>
<dbReference type="Pfam" id="PF09234">
    <property type="entry name" value="DUF1963"/>
    <property type="match status" value="1"/>
</dbReference>
<protein>
    <recommendedName>
        <fullName evidence="3">DUF1963 domain-containing protein</fullName>
    </recommendedName>
</protein>
<accession>A0A6S7EJL9</accession>
<gene>
    <name evidence="1" type="ORF">LMG26788_04882</name>
</gene>
<dbReference type="InterPro" id="IPR035948">
    <property type="entry name" value="YwqG-like_sf"/>
</dbReference>
<organism evidence="1 2">
    <name type="scientific">Achromobacter pulmonis</name>
    <dbReference type="NCBI Taxonomy" id="1389932"/>
    <lineage>
        <taxon>Bacteria</taxon>
        <taxon>Pseudomonadati</taxon>
        <taxon>Pseudomonadota</taxon>
        <taxon>Betaproteobacteria</taxon>
        <taxon>Burkholderiales</taxon>
        <taxon>Alcaligenaceae</taxon>
        <taxon>Achromobacter</taxon>
    </lineage>
</organism>
<name>A0A6S7EJL9_9BURK</name>
<dbReference type="Proteomes" id="UP000494203">
    <property type="component" value="Unassembled WGS sequence"/>
</dbReference>
<sequence>MMDITPLPSDLDALRRSLDDIDLPADVVARLLAQARPALVLATAAADEAAIPLGASKIGGRPDLPPGMAWPTRPAYPDAAERAAGHRREADRLLAESKKKGSWMTPAQGERFSADARARADAVETTFPLTFLGQFDLATLSREPGFDAALPREGRLLVFYDFLEQAESFTPAASVGWRVLWDTTPAAALQRAPVPRALASLSDDEWTCVFRAAPVSARTVLTPIGVDDAGWDAFAFDDEDSYESYQDWRSRFGTPDMDGRDNHQLGGYPQSLQNGMQATCQLVSHGLDCGGHAAWKSQAAQALLPGARDWRLVLQIGADPHAGIPQPGAYYVLMREQDIAARRFDLARVTYQCD</sequence>
<dbReference type="InterPro" id="IPR015315">
    <property type="entry name" value="DUF1963"/>
</dbReference>
<evidence type="ECO:0000313" key="2">
    <source>
        <dbReference type="Proteomes" id="UP000494203"/>
    </source>
</evidence>
<keyword evidence="2" id="KW-1185">Reference proteome</keyword>
<dbReference type="Gene3D" id="2.30.320.10">
    <property type="entry name" value="YwqG-like"/>
    <property type="match status" value="1"/>
</dbReference>